<dbReference type="GO" id="GO:0047617">
    <property type="term" value="F:fatty acyl-CoA hydrolase activity"/>
    <property type="evidence" value="ECO:0007669"/>
    <property type="project" value="InterPro"/>
</dbReference>
<dbReference type="InterPro" id="IPR049449">
    <property type="entry name" value="TesB_ACOT8-like_N"/>
</dbReference>
<dbReference type="GO" id="GO:0006637">
    <property type="term" value="P:acyl-CoA metabolic process"/>
    <property type="evidence" value="ECO:0007669"/>
    <property type="project" value="InterPro"/>
</dbReference>
<evidence type="ECO:0000259" key="5">
    <source>
        <dbReference type="Pfam" id="PF20789"/>
    </source>
</evidence>
<evidence type="ECO:0000256" key="3">
    <source>
        <dbReference type="SAM" id="MobiDB-lite"/>
    </source>
</evidence>
<dbReference type="SUPFAM" id="SSF54637">
    <property type="entry name" value="Thioesterase/thiol ester dehydrase-isomerase"/>
    <property type="match status" value="2"/>
</dbReference>
<dbReference type="RefSeq" id="WP_104362774.1">
    <property type="nucleotide sequence ID" value="NZ_JAUJFK010000007.1"/>
</dbReference>
<evidence type="ECO:0000256" key="1">
    <source>
        <dbReference type="ARBA" id="ARBA00006538"/>
    </source>
</evidence>
<organism evidence="6 7">
    <name type="scientific">Nocardia nova</name>
    <dbReference type="NCBI Taxonomy" id="37330"/>
    <lineage>
        <taxon>Bacteria</taxon>
        <taxon>Bacillati</taxon>
        <taxon>Actinomycetota</taxon>
        <taxon>Actinomycetes</taxon>
        <taxon>Mycobacteriales</taxon>
        <taxon>Nocardiaceae</taxon>
        <taxon>Nocardia</taxon>
    </lineage>
</organism>
<dbReference type="Pfam" id="PF13622">
    <property type="entry name" value="4HBT_3"/>
    <property type="match status" value="1"/>
</dbReference>
<dbReference type="GO" id="GO:0009062">
    <property type="term" value="P:fatty acid catabolic process"/>
    <property type="evidence" value="ECO:0007669"/>
    <property type="project" value="TreeGrafter"/>
</dbReference>
<keyword evidence="7" id="KW-1185">Reference proteome</keyword>
<sequence length="302" mass="32084">MVDDPHAGAGPGGPPWSQAELSRLMDVRPCGAGHYVAPAHGPTVRNVVEAGQMLGDAIVAAAKEVPRQRVVSASMIFSRVAAHDAPLDVEVEVLHSGRTYSTAQVRVRQDDTLRCAGTVLLDAGAPDLIRSAAPMPVVDPPDESTPLDIPGTEVDGRDMRVVGGAYSPDPGHVGPPELFVWTRYRDAPDACYLHAALLAQSCAHWTVAAALRPHPDYGESMAHSAISTGITMATITFHDEPDVTQWLLYGTRVVYAGRGHAQSEGRVHAADGRLTATYSVHAMVRAFRPADTAVRTRAGTVL</sequence>
<feature type="region of interest" description="Disordered" evidence="3">
    <location>
        <begin position="135"/>
        <end position="154"/>
    </location>
</feature>
<name>A0A2S6AC00_9NOCA</name>
<proteinExistence type="inferred from homology"/>
<accession>A0A2S6AC00</accession>
<dbReference type="AlphaFoldDB" id="A0A2S6AC00"/>
<keyword evidence="2" id="KW-0378">Hydrolase</keyword>
<evidence type="ECO:0008006" key="8">
    <source>
        <dbReference type="Google" id="ProtNLM"/>
    </source>
</evidence>
<dbReference type="PANTHER" id="PTHR11066">
    <property type="entry name" value="ACYL-COA THIOESTERASE"/>
    <property type="match status" value="1"/>
</dbReference>
<dbReference type="InterPro" id="IPR029069">
    <property type="entry name" value="HotDog_dom_sf"/>
</dbReference>
<evidence type="ECO:0000259" key="4">
    <source>
        <dbReference type="Pfam" id="PF13622"/>
    </source>
</evidence>
<protein>
    <recommendedName>
        <fullName evidence="8">Acyl-CoA thioesterase II</fullName>
    </recommendedName>
</protein>
<comment type="similarity">
    <text evidence="1">Belongs to the C/M/P thioester hydrolase family.</text>
</comment>
<reference evidence="6 7" key="1">
    <citation type="submission" date="2018-02" db="EMBL/GenBank/DDBJ databases">
        <title>8 Nocardia nova and 1 Nocardia cyriacigeorgica strain used for evolution to TMP-SMX.</title>
        <authorList>
            <person name="Mehta H."/>
            <person name="Weng J."/>
            <person name="Shamoo Y."/>
        </authorList>
    </citation>
    <scope>NUCLEOTIDE SEQUENCE [LARGE SCALE GENOMIC DNA]</scope>
    <source>
        <strain evidence="6 7">BAA2227</strain>
    </source>
</reference>
<dbReference type="Proteomes" id="UP000238356">
    <property type="component" value="Unassembled WGS sequence"/>
</dbReference>
<dbReference type="Pfam" id="PF20789">
    <property type="entry name" value="4HBT_3C"/>
    <property type="match status" value="1"/>
</dbReference>
<dbReference type="EMBL" id="PSZD01000003">
    <property type="protein sequence ID" value="PPJ31312.1"/>
    <property type="molecule type" value="Genomic_DNA"/>
</dbReference>
<evidence type="ECO:0000313" key="7">
    <source>
        <dbReference type="Proteomes" id="UP000238356"/>
    </source>
</evidence>
<dbReference type="Gene3D" id="2.40.160.210">
    <property type="entry name" value="Acyl-CoA thioesterase, double hotdog domain"/>
    <property type="match status" value="1"/>
</dbReference>
<evidence type="ECO:0000256" key="2">
    <source>
        <dbReference type="ARBA" id="ARBA00022801"/>
    </source>
</evidence>
<dbReference type="PANTHER" id="PTHR11066:SF34">
    <property type="entry name" value="ACYL-COENZYME A THIOESTERASE 8"/>
    <property type="match status" value="1"/>
</dbReference>
<comment type="caution">
    <text evidence="6">The sequence shown here is derived from an EMBL/GenBank/DDBJ whole genome shotgun (WGS) entry which is preliminary data.</text>
</comment>
<evidence type="ECO:0000313" key="6">
    <source>
        <dbReference type="EMBL" id="PPJ31312.1"/>
    </source>
</evidence>
<feature type="domain" description="Acyl-CoA thioesterase-like C-terminal" evidence="5">
    <location>
        <begin position="154"/>
        <end position="277"/>
    </location>
</feature>
<dbReference type="InterPro" id="IPR042171">
    <property type="entry name" value="Acyl-CoA_hotdog"/>
</dbReference>
<feature type="domain" description="Acyl-CoA thioesterase-like N-terminal HotDog" evidence="4">
    <location>
        <begin position="47"/>
        <end position="118"/>
    </location>
</feature>
<gene>
    <name evidence="6" type="ORF">C5F51_06960</name>
</gene>
<dbReference type="InterPro" id="IPR049450">
    <property type="entry name" value="ACOT8-like_C"/>
</dbReference>
<dbReference type="CDD" id="cd03444">
    <property type="entry name" value="Thioesterase_II_repeat1"/>
    <property type="match status" value="1"/>
</dbReference>
<dbReference type="InterPro" id="IPR003703">
    <property type="entry name" value="Acyl_CoA_thio"/>
</dbReference>